<proteinExistence type="predicted"/>
<dbReference type="Proteomes" id="UP000373449">
    <property type="component" value="Unassembled WGS sequence"/>
</dbReference>
<feature type="chain" id="PRO_5019729465" evidence="1">
    <location>
        <begin position="22"/>
        <end position="322"/>
    </location>
</feature>
<evidence type="ECO:0000313" key="2">
    <source>
        <dbReference type="EMBL" id="VFS51045.1"/>
    </source>
</evidence>
<sequence length="322" mass="33265">MNNMKMMALSTSLMLTATVGATPVPATNKVTAPNELIASNGMVNVVDSSAIAALNTHNFIYSGYVSVTQTLNTPVNKYGVGISIFNSIMQLGKTDVVINFADGATGSSYISAVRLKNGSTGSLPAALAQTVTAEFGAGSTFIINGNNHVELIGIDIEAGLYTPALLLPDMTAFLNENTTVTLNKAGNSSVGLYSYISGGKIKTKDGLLVNVNTDNHSTVYGIRAQGISTPTTVGGVVELEGTSTINIVNGGTGSTGILAHQIGGKVTALKRVTINNTTTDSTAMLYGLWASKGVIDFSGPTAITLDGGMRTLLPLQPPQQEQ</sequence>
<accession>A0A484ZRV2</accession>
<dbReference type="AlphaFoldDB" id="A0A484ZRV2"/>
<dbReference type="EMBL" id="CAADJA010000002">
    <property type="protein sequence ID" value="VFS51045.1"/>
    <property type="molecule type" value="Genomic_DNA"/>
</dbReference>
<feature type="signal peptide" evidence="1">
    <location>
        <begin position="1"/>
        <end position="21"/>
    </location>
</feature>
<gene>
    <name evidence="2" type="ORF">NCTC12282_04818</name>
</gene>
<reference evidence="2 3" key="1">
    <citation type="submission" date="2019-03" db="EMBL/GenBank/DDBJ databases">
        <authorList>
            <consortium name="Pathogen Informatics"/>
        </authorList>
    </citation>
    <scope>NUCLEOTIDE SEQUENCE [LARGE SCALE GENOMIC DNA]</scope>
    <source>
        <strain evidence="2 3">NCTC12282</strain>
    </source>
</reference>
<organism evidence="2 3">
    <name type="scientific">Budvicia aquatica</name>
    <dbReference type="NCBI Taxonomy" id="82979"/>
    <lineage>
        <taxon>Bacteria</taxon>
        <taxon>Pseudomonadati</taxon>
        <taxon>Pseudomonadota</taxon>
        <taxon>Gammaproteobacteria</taxon>
        <taxon>Enterobacterales</taxon>
        <taxon>Budviciaceae</taxon>
        <taxon>Budvicia</taxon>
    </lineage>
</organism>
<keyword evidence="1" id="KW-0732">Signal</keyword>
<evidence type="ECO:0000313" key="3">
    <source>
        <dbReference type="Proteomes" id="UP000373449"/>
    </source>
</evidence>
<name>A0A484ZRV2_9GAMM</name>
<dbReference type="RefSeq" id="WP_134531405.1">
    <property type="nucleotide sequence ID" value="NZ_CAADJA010000002.1"/>
</dbReference>
<protein>
    <submittedName>
        <fullName evidence="2">Uncharacterized protein</fullName>
    </submittedName>
</protein>
<evidence type="ECO:0000256" key="1">
    <source>
        <dbReference type="SAM" id="SignalP"/>
    </source>
</evidence>